<dbReference type="EMBL" id="BLXT01001417">
    <property type="protein sequence ID" value="GFN85527.1"/>
    <property type="molecule type" value="Genomic_DNA"/>
</dbReference>
<dbReference type="Proteomes" id="UP000735302">
    <property type="component" value="Unassembled WGS sequence"/>
</dbReference>
<evidence type="ECO:0000256" key="1">
    <source>
        <dbReference type="SAM" id="MobiDB-lite"/>
    </source>
</evidence>
<reference evidence="2 3" key="1">
    <citation type="journal article" date="2021" name="Elife">
        <title>Chloroplast acquisition without the gene transfer in kleptoplastic sea slugs, Plakobranchus ocellatus.</title>
        <authorList>
            <person name="Maeda T."/>
            <person name="Takahashi S."/>
            <person name="Yoshida T."/>
            <person name="Shimamura S."/>
            <person name="Takaki Y."/>
            <person name="Nagai Y."/>
            <person name="Toyoda A."/>
            <person name="Suzuki Y."/>
            <person name="Arimoto A."/>
            <person name="Ishii H."/>
            <person name="Satoh N."/>
            <person name="Nishiyama T."/>
            <person name="Hasebe M."/>
            <person name="Maruyama T."/>
            <person name="Minagawa J."/>
            <person name="Obokata J."/>
            <person name="Shigenobu S."/>
        </authorList>
    </citation>
    <scope>NUCLEOTIDE SEQUENCE [LARGE SCALE GENOMIC DNA]</scope>
</reference>
<accession>A0AAV3YT27</accession>
<feature type="region of interest" description="Disordered" evidence="1">
    <location>
        <begin position="40"/>
        <end position="62"/>
    </location>
</feature>
<name>A0AAV3YT27_9GAST</name>
<sequence length="105" mass="11665">MTNRQWNDSILVPYCVVLEIAVHGDIDLSLALRIECINKPLPISNSNSNSSSSRRRRDKLGMPSVIHPGLSVFPDPIFMTIIPPACLCIDLDHDRSGNWHSTVGE</sequence>
<proteinExistence type="predicted"/>
<dbReference type="AlphaFoldDB" id="A0AAV3YT27"/>
<keyword evidence="3" id="KW-1185">Reference proteome</keyword>
<evidence type="ECO:0000313" key="2">
    <source>
        <dbReference type="EMBL" id="GFN85527.1"/>
    </source>
</evidence>
<organism evidence="2 3">
    <name type="scientific">Plakobranchus ocellatus</name>
    <dbReference type="NCBI Taxonomy" id="259542"/>
    <lineage>
        <taxon>Eukaryota</taxon>
        <taxon>Metazoa</taxon>
        <taxon>Spiralia</taxon>
        <taxon>Lophotrochozoa</taxon>
        <taxon>Mollusca</taxon>
        <taxon>Gastropoda</taxon>
        <taxon>Heterobranchia</taxon>
        <taxon>Euthyneura</taxon>
        <taxon>Panpulmonata</taxon>
        <taxon>Sacoglossa</taxon>
        <taxon>Placobranchoidea</taxon>
        <taxon>Plakobranchidae</taxon>
        <taxon>Plakobranchus</taxon>
    </lineage>
</organism>
<comment type="caution">
    <text evidence="2">The sequence shown here is derived from an EMBL/GenBank/DDBJ whole genome shotgun (WGS) entry which is preliminary data.</text>
</comment>
<gene>
    <name evidence="2" type="ORF">PoB_001203300</name>
</gene>
<evidence type="ECO:0000313" key="3">
    <source>
        <dbReference type="Proteomes" id="UP000735302"/>
    </source>
</evidence>
<protein>
    <submittedName>
        <fullName evidence="2">Uncharacterized protein</fullName>
    </submittedName>
</protein>